<proteinExistence type="predicted"/>
<comment type="subcellular location">
    <subcellularLocation>
        <location evidence="1">Membrane</location>
        <topology evidence="1">Multi-pass membrane protein</topology>
    </subcellularLocation>
</comment>
<dbReference type="EMBL" id="AMZH03004714">
    <property type="protein sequence ID" value="RRT68384.1"/>
    <property type="molecule type" value="Genomic_DNA"/>
</dbReference>
<evidence type="ECO:0000313" key="6">
    <source>
        <dbReference type="EMBL" id="RRT68384.1"/>
    </source>
</evidence>
<keyword evidence="2" id="KW-0812">Transmembrane</keyword>
<evidence type="ECO:0000256" key="2">
    <source>
        <dbReference type="ARBA" id="ARBA00022692"/>
    </source>
</evidence>
<evidence type="ECO:0000256" key="3">
    <source>
        <dbReference type="ARBA" id="ARBA00022989"/>
    </source>
</evidence>
<name>A0A426ZWL1_ENSVE</name>
<dbReference type="GO" id="GO:0022857">
    <property type="term" value="F:transmembrane transporter activity"/>
    <property type="evidence" value="ECO:0007669"/>
    <property type="project" value="InterPro"/>
</dbReference>
<sequence>MVTPRSPYSPSASSLSSAAASTASSTAAVIVPFYEAIKLSFQELLSIPSGLSHSRALPPLDRSGNLIASIKQSLRLQSPSIRQLVTATAASRRSTGGRTAEADSVADALHSVAAFCCSRSSTSSMAVSPQSKQGSAGEPKQRSRNHNRVRGDLVGSMLWKQRVEMRQGLRLGPARAAAATGGGWSPNHRLRLGCLPNMQGVLNLGLYMTALGTGGLKSSVSGFDSDQFDETNGVLRNCEQMQVTYQVMSACAYL</sequence>
<evidence type="ECO:0000256" key="5">
    <source>
        <dbReference type="SAM" id="MobiDB-lite"/>
    </source>
</evidence>
<organism evidence="6 7">
    <name type="scientific">Ensete ventricosum</name>
    <name type="common">Abyssinian banana</name>
    <name type="synonym">Musa ensete</name>
    <dbReference type="NCBI Taxonomy" id="4639"/>
    <lineage>
        <taxon>Eukaryota</taxon>
        <taxon>Viridiplantae</taxon>
        <taxon>Streptophyta</taxon>
        <taxon>Embryophyta</taxon>
        <taxon>Tracheophyta</taxon>
        <taxon>Spermatophyta</taxon>
        <taxon>Magnoliopsida</taxon>
        <taxon>Liliopsida</taxon>
        <taxon>Zingiberales</taxon>
        <taxon>Musaceae</taxon>
        <taxon>Ensete</taxon>
    </lineage>
</organism>
<accession>A0A426ZWL1</accession>
<dbReference type="InterPro" id="IPR000109">
    <property type="entry name" value="POT_fam"/>
</dbReference>
<protein>
    <submittedName>
        <fullName evidence="6">Uncharacterized protein</fullName>
    </submittedName>
</protein>
<keyword evidence="3" id="KW-1133">Transmembrane helix</keyword>
<feature type="region of interest" description="Disordered" evidence="5">
    <location>
        <begin position="124"/>
        <end position="151"/>
    </location>
</feature>
<keyword evidence="4" id="KW-0472">Membrane</keyword>
<feature type="compositionally biased region" description="Polar residues" evidence="5">
    <location>
        <begin position="124"/>
        <end position="134"/>
    </location>
</feature>
<dbReference type="Proteomes" id="UP000287651">
    <property type="component" value="Unassembled WGS sequence"/>
</dbReference>
<reference evidence="6 7" key="1">
    <citation type="journal article" date="2014" name="Agronomy (Basel)">
        <title>A Draft Genome Sequence for Ensete ventricosum, the Drought-Tolerant Tree Against Hunger.</title>
        <authorList>
            <person name="Harrison J."/>
            <person name="Moore K.A."/>
            <person name="Paszkiewicz K."/>
            <person name="Jones T."/>
            <person name="Grant M."/>
            <person name="Ambacheew D."/>
            <person name="Muzemil S."/>
            <person name="Studholme D.J."/>
        </authorList>
    </citation>
    <scope>NUCLEOTIDE SEQUENCE [LARGE SCALE GENOMIC DNA]</scope>
</reference>
<dbReference type="AlphaFoldDB" id="A0A426ZWL1"/>
<evidence type="ECO:0000256" key="4">
    <source>
        <dbReference type="ARBA" id="ARBA00023136"/>
    </source>
</evidence>
<dbReference type="Gene3D" id="1.20.1250.20">
    <property type="entry name" value="MFS general substrate transporter like domains"/>
    <property type="match status" value="1"/>
</dbReference>
<comment type="caution">
    <text evidence="6">The sequence shown here is derived from an EMBL/GenBank/DDBJ whole genome shotgun (WGS) entry which is preliminary data.</text>
</comment>
<evidence type="ECO:0000313" key="7">
    <source>
        <dbReference type="Proteomes" id="UP000287651"/>
    </source>
</evidence>
<dbReference type="Pfam" id="PF00854">
    <property type="entry name" value="PTR2"/>
    <property type="match status" value="1"/>
</dbReference>
<evidence type="ECO:0000256" key="1">
    <source>
        <dbReference type="ARBA" id="ARBA00004141"/>
    </source>
</evidence>
<gene>
    <name evidence="6" type="ORF">B296_00022472</name>
</gene>
<dbReference type="GO" id="GO:0016020">
    <property type="term" value="C:membrane"/>
    <property type="evidence" value="ECO:0007669"/>
    <property type="project" value="UniProtKB-SubCell"/>
</dbReference>
<dbReference type="InterPro" id="IPR036259">
    <property type="entry name" value="MFS_trans_sf"/>
</dbReference>